<keyword evidence="1" id="KW-0413">Isomerase</keyword>
<dbReference type="GO" id="GO:0008801">
    <property type="term" value="F:beta-phosphoglucomutase activity"/>
    <property type="evidence" value="ECO:0007669"/>
    <property type="project" value="UniProtKB-EC"/>
</dbReference>
<dbReference type="InterPro" id="IPR036412">
    <property type="entry name" value="HAD-like_sf"/>
</dbReference>
<sequence length="42" mass="4920">MIEAFIFDLDGVITDTAYYHYMAWRKLAHKVGIDIDTNLMNL</sequence>
<organism evidence="1">
    <name type="scientific">Clostridioides difficile</name>
    <name type="common">Peptoclostridium difficile</name>
    <dbReference type="NCBI Taxonomy" id="1496"/>
    <lineage>
        <taxon>Bacteria</taxon>
        <taxon>Bacillati</taxon>
        <taxon>Bacillota</taxon>
        <taxon>Clostridia</taxon>
        <taxon>Peptostreptococcales</taxon>
        <taxon>Peptostreptococcaceae</taxon>
        <taxon>Clostridioides</taxon>
    </lineage>
</organism>
<reference evidence="1" key="1">
    <citation type="submission" date="2018-06" db="EMBL/GenBank/DDBJ databases">
        <authorList>
            <consortium name="Pathogen Informatics"/>
            <person name="Doyle S."/>
        </authorList>
    </citation>
    <scope>NUCLEOTIDE SEQUENCE</scope>
    <source>
        <strain evidence="1">NCTC13307</strain>
    </source>
</reference>
<dbReference type="AlphaFoldDB" id="A0A381ICC5"/>
<dbReference type="EC" id="5.4.2.6" evidence="1"/>
<name>A0A381ICC5_CLODI</name>
<evidence type="ECO:0000313" key="1">
    <source>
        <dbReference type="EMBL" id="SUY25521.1"/>
    </source>
</evidence>
<dbReference type="Gene3D" id="1.10.150.240">
    <property type="entry name" value="Putative phosphatase, domain 2"/>
    <property type="match status" value="1"/>
</dbReference>
<protein>
    <submittedName>
        <fullName evidence="1">Beta-phosphoglucomutase</fullName>
        <ecNumber evidence="1">5.4.2.6</ecNumber>
    </submittedName>
</protein>
<accession>A0A381ICC5</accession>
<proteinExistence type="predicted"/>
<dbReference type="SUPFAM" id="SSF56784">
    <property type="entry name" value="HAD-like"/>
    <property type="match status" value="1"/>
</dbReference>
<dbReference type="InterPro" id="IPR023198">
    <property type="entry name" value="PGP-like_dom2"/>
</dbReference>
<gene>
    <name evidence="1" type="primary">pgmB</name>
    <name evidence="1" type="ORF">NCTC13307_02879</name>
</gene>
<dbReference type="InterPro" id="IPR023214">
    <property type="entry name" value="HAD_sf"/>
</dbReference>
<dbReference type="EMBL" id="UFWD01000001">
    <property type="protein sequence ID" value="SUY25521.1"/>
    <property type="molecule type" value="Genomic_DNA"/>
</dbReference>
<dbReference type="Gene3D" id="3.40.50.1000">
    <property type="entry name" value="HAD superfamily/HAD-like"/>
    <property type="match status" value="1"/>
</dbReference>